<dbReference type="InterPro" id="IPR038606">
    <property type="entry name" value="To_sf"/>
</dbReference>
<feature type="non-terminal residue" evidence="1">
    <location>
        <position position="1"/>
    </location>
</feature>
<dbReference type="InterPro" id="IPR010562">
    <property type="entry name" value="Haemolymph_juvenile_hormone-bd"/>
</dbReference>
<gene>
    <name evidence="1" type="ORF">ALC62_15147</name>
</gene>
<protein>
    <recommendedName>
        <fullName evidence="3">Circadian clock-controlled protein</fullName>
    </recommendedName>
</protein>
<dbReference type="Proteomes" id="UP000078542">
    <property type="component" value="Unassembled WGS sequence"/>
</dbReference>
<reference evidence="1 2" key="1">
    <citation type="submission" date="2016-03" db="EMBL/GenBank/DDBJ databases">
        <title>Cyphomyrmex costatus WGS genome.</title>
        <authorList>
            <person name="Nygaard S."/>
            <person name="Hu H."/>
            <person name="Boomsma J."/>
            <person name="Zhang G."/>
        </authorList>
    </citation>
    <scope>NUCLEOTIDE SEQUENCE [LARGE SCALE GENOMIC DNA]</scope>
    <source>
        <strain evidence="1">MS0001</strain>
        <tissue evidence="1">Whole body</tissue>
    </source>
</reference>
<dbReference type="GO" id="GO:0005615">
    <property type="term" value="C:extracellular space"/>
    <property type="evidence" value="ECO:0007669"/>
    <property type="project" value="TreeGrafter"/>
</dbReference>
<evidence type="ECO:0000313" key="1">
    <source>
        <dbReference type="EMBL" id="KYM94239.1"/>
    </source>
</evidence>
<organism evidence="1 2">
    <name type="scientific">Cyphomyrmex costatus</name>
    <dbReference type="NCBI Taxonomy" id="456900"/>
    <lineage>
        <taxon>Eukaryota</taxon>
        <taxon>Metazoa</taxon>
        <taxon>Ecdysozoa</taxon>
        <taxon>Arthropoda</taxon>
        <taxon>Hexapoda</taxon>
        <taxon>Insecta</taxon>
        <taxon>Pterygota</taxon>
        <taxon>Neoptera</taxon>
        <taxon>Endopterygota</taxon>
        <taxon>Hymenoptera</taxon>
        <taxon>Apocrita</taxon>
        <taxon>Aculeata</taxon>
        <taxon>Formicoidea</taxon>
        <taxon>Formicidae</taxon>
        <taxon>Myrmicinae</taxon>
        <taxon>Cyphomyrmex</taxon>
    </lineage>
</organism>
<dbReference type="Pfam" id="PF06585">
    <property type="entry name" value="JHBP"/>
    <property type="match status" value="1"/>
</dbReference>
<proteinExistence type="predicted"/>
<sequence>FYKIFELFIASYIHVCGRNDPNYSQCIVDNINNVNNKICQTGLPELNVDPVESIKADEIIIYNTNNLKLSLKDSKIKGFCDFEVHSLQVSPDKLRFDFGFIVKHLDMDSVYDFDIRVLIPLANKGLAHISTDDVEGKIIVDWKEETKNGKTEIYAANVKTRLMIKSFKYKFDDSEKDLVQLHEAISNVINESEKDVISKVTPALEETVSKLVISVVNNVTLHRFEQLFPNEA</sequence>
<dbReference type="PANTHER" id="PTHR11008:SF39">
    <property type="entry name" value="CIRCADIAN CLOCK-CONTROLLED PROTEIN-LIKE PROTEIN"/>
    <property type="match status" value="1"/>
</dbReference>
<dbReference type="STRING" id="456900.A0A151I7R4"/>
<accession>A0A151I7R4</accession>
<keyword evidence="2" id="KW-1185">Reference proteome</keyword>
<dbReference type="AlphaFoldDB" id="A0A151I7R4"/>
<evidence type="ECO:0000313" key="2">
    <source>
        <dbReference type="Proteomes" id="UP000078542"/>
    </source>
</evidence>
<dbReference type="Gene3D" id="3.15.10.30">
    <property type="entry name" value="Haemolymph juvenile hormone binding protein"/>
    <property type="match status" value="1"/>
</dbReference>
<name>A0A151I7R4_9HYME</name>
<dbReference type="PANTHER" id="PTHR11008">
    <property type="entry name" value="PROTEIN TAKEOUT-LIKE PROTEIN"/>
    <property type="match status" value="1"/>
</dbReference>
<evidence type="ECO:0008006" key="3">
    <source>
        <dbReference type="Google" id="ProtNLM"/>
    </source>
</evidence>
<dbReference type="EMBL" id="KQ978396">
    <property type="protein sequence ID" value="KYM94239.1"/>
    <property type="molecule type" value="Genomic_DNA"/>
</dbReference>
<dbReference type="SMART" id="SM00700">
    <property type="entry name" value="JHBP"/>
    <property type="match status" value="1"/>
</dbReference>